<dbReference type="RefSeq" id="WP_117948829.1">
    <property type="nucleotide sequence ID" value="NZ_JBBMEZ010000035.1"/>
</dbReference>
<dbReference type="InterPro" id="IPR028994">
    <property type="entry name" value="Integrin_alpha_N"/>
</dbReference>
<reference evidence="2 3" key="1">
    <citation type="submission" date="2024-03" db="EMBL/GenBank/DDBJ databases">
        <title>Human intestinal bacterial collection.</title>
        <authorList>
            <person name="Pauvert C."/>
            <person name="Hitch T.C.A."/>
            <person name="Clavel T."/>
        </authorList>
    </citation>
    <scope>NUCLEOTIDE SEQUENCE [LARGE SCALE GENOMIC DNA]</scope>
    <source>
        <strain evidence="2 3">CLA-JM-H38</strain>
    </source>
</reference>
<protein>
    <recommendedName>
        <fullName evidence="4">VCBS repeat-containing protein</fullName>
    </recommendedName>
</protein>
<keyword evidence="3" id="KW-1185">Reference proteome</keyword>
<proteinExistence type="predicted"/>
<gene>
    <name evidence="2" type="ORF">WMO39_10285</name>
</gene>
<evidence type="ECO:0000256" key="1">
    <source>
        <dbReference type="SAM" id="SignalP"/>
    </source>
</evidence>
<dbReference type="EMBL" id="JBBMEZ010000035">
    <property type="protein sequence ID" value="MEQ2470708.1"/>
    <property type="molecule type" value="Genomic_DNA"/>
</dbReference>
<feature type="signal peptide" evidence="1">
    <location>
        <begin position="1"/>
        <end position="20"/>
    </location>
</feature>
<keyword evidence="1" id="KW-0732">Signal</keyword>
<dbReference type="PROSITE" id="PS51257">
    <property type="entry name" value="PROKAR_LIPOPROTEIN"/>
    <property type="match status" value="1"/>
</dbReference>
<name>A0ABV1FDR1_9FIRM</name>
<dbReference type="Proteomes" id="UP001490816">
    <property type="component" value="Unassembled WGS sequence"/>
</dbReference>
<evidence type="ECO:0000313" key="3">
    <source>
        <dbReference type="Proteomes" id="UP001490816"/>
    </source>
</evidence>
<evidence type="ECO:0000313" key="2">
    <source>
        <dbReference type="EMBL" id="MEQ2470708.1"/>
    </source>
</evidence>
<accession>A0ABV1FDR1</accession>
<organism evidence="2 3">
    <name type="scientific">Ruminococcoides intestinale</name>
    <dbReference type="NCBI Taxonomy" id="3133162"/>
    <lineage>
        <taxon>Bacteria</taxon>
        <taxon>Bacillati</taxon>
        <taxon>Bacillota</taxon>
        <taxon>Clostridia</taxon>
        <taxon>Eubacteriales</taxon>
        <taxon>Oscillospiraceae</taxon>
        <taxon>Ruminococcoides</taxon>
    </lineage>
</organism>
<sequence length="445" mass="49234">MKIKKLISALVLGSMLVGLSGCNITDFSAENLLRPPKAVGDEAEIEQLIAKTADSGYTLKYPKNGKFRSAIIMTDLDGNDSNEAVAFFRNSVETSSVHMLVMYSKDNSWKIASDNIFETTDIDSVDFADLTGNGKAEIIVNSTTYTPNVGKLSCYSYSEGKTNEVGSGQSCSSFVTGDFDNDGTSEIMSLVLYTTENEALASMLDYNEDSKSLYAKAMANMDPNVVKYKNIAVTKLDNDITGIVVDGTSANEVTNTQVIFYSRDLAILRNPLFKEKAKNITQRSSQVICSDIDKDGKLEIPVTLDLPKQSGDSKNIYADKIIWNSFDTPKEALVAKQAVIINYDYMFMMNYADKWSENKVTAITNLESETTSFYAWNGTKLDTKLFEIKVFPVSEWESGKSDDFTLITKDDKYAYTFNNINPDTQISLSDDEIKTGFSTLDQSGI</sequence>
<comment type="caution">
    <text evidence="2">The sequence shown here is derived from an EMBL/GenBank/DDBJ whole genome shotgun (WGS) entry which is preliminary data.</text>
</comment>
<feature type="chain" id="PRO_5046396105" description="VCBS repeat-containing protein" evidence="1">
    <location>
        <begin position="21"/>
        <end position="445"/>
    </location>
</feature>
<dbReference type="SUPFAM" id="SSF69318">
    <property type="entry name" value="Integrin alpha N-terminal domain"/>
    <property type="match status" value="1"/>
</dbReference>
<evidence type="ECO:0008006" key="4">
    <source>
        <dbReference type="Google" id="ProtNLM"/>
    </source>
</evidence>